<reference evidence="4" key="1">
    <citation type="submission" date="2020-04" db="EMBL/GenBank/DDBJ databases">
        <authorList>
            <person name="Alioto T."/>
            <person name="Alioto T."/>
            <person name="Gomez Garrido J."/>
        </authorList>
    </citation>
    <scope>NUCLEOTIDE SEQUENCE</scope>
    <source>
        <strain evidence="4">A484AB</strain>
    </source>
</reference>
<keyword evidence="5" id="KW-1185">Reference proteome</keyword>
<dbReference type="GO" id="GO:0016772">
    <property type="term" value="F:transferase activity, transferring phosphorus-containing groups"/>
    <property type="evidence" value="ECO:0007669"/>
    <property type="project" value="InterPro"/>
</dbReference>
<feature type="non-terminal residue" evidence="4">
    <location>
        <position position="143"/>
    </location>
</feature>
<dbReference type="AlphaFoldDB" id="A0A6S7JVI9"/>
<dbReference type="Proteomes" id="UP001152795">
    <property type="component" value="Unassembled WGS sequence"/>
</dbReference>
<name>A0A6S7JVI9_PARCT</name>
<dbReference type="Pfam" id="PF07959">
    <property type="entry name" value="Fucose_pyrophosphorylase"/>
    <property type="match status" value="1"/>
</dbReference>
<dbReference type="OrthoDB" id="10062280at2759"/>
<sequence>MAAEILGHSDKVSKEIHESTLRKLKLFDSLRGKDVKESAIPFWDVVVVTAVDKKQLFAYELQIEAKLSRGELPKGVIFKVVSDPAGPKIGNGGATLHAIEELEKGLGAEFLSQCKILMIHAGGFSQRLPSASVLGKIFTAVPY</sequence>
<evidence type="ECO:0000313" key="4">
    <source>
        <dbReference type="EMBL" id="CAB4036855.1"/>
    </source>
</evidence>
<evidence type="ECO:0000313" key="5">
    <source>
        <dbReference type="Proteomes" id="UP001152795"/>
    </source>
</evidence>
<comment type="caution">
    <text evidence="4">The sequence shown here is derived from an EMBL/GenBank/DDBJ whole genome shotgun (WGS) entry which is preliminary data.</text>
</comment>
<proteinExistence type="predicted"/>
<evidence type="ECO:0000256" key="1">
    <source>
        <dbReference type="ARBA" id="ARBA00022679"/>
    </source>
</evidence>
<keyword evidence="2" id="KW-0547">Nucleotide-binding</keyword>
<dbReference type="PANTHER" id="PTHR15045">
    <property type="entry name" value="FUCOSE-1-PHOSPHATE GUANYLYLTRANSFERASE"/>
    <property type="match status" value="1"/>
</dbReference>
<dbReference type="InterPro" id="IPR012887">
    <property type="entry name" value="GDP_fucose_pyrophosphorylase"/>
</dbReference>
<dbReference type="PANTHER" id="PTHR15045:SF1">
    <property type="entry name" value="FUCOSE-1-PHOSPHATE GUANYLYLTRANSFERASE"/>
    <property type="match status" value="1"/>
</dbReference>
<organism evidence="4 5">
    <name type="scientific">Paramuricea clavata</name>
    <name type="common">Red gorgonian</name>
    <name type="synonym">Violescent sea-whip</name>
    <dbReference type="NCBI Taxonomy" id="317549"/>
    <lineage>
        <taxon>Eukaryota</taxon>
        <taxon>Metazoa</taxon>
        <taxon>Cnidaria</taxon>
        <taxon>Anthozoa</taxon>
        <taxon>Octocorallia</taxon>
        <taxon>Malacalcyonacea</taxon>
        <taxon>Plexauridae</taxon>
        <taxon>Paramuricea</taxon>
    </lineage>
</organism>
<protein>
    <recommendedName>
        <fullName evidence="3">GDP-fucose pyrophosphorylase domain-containing protein</fullName>
    </recommendedName>
</protein>
<keyword evidence="1" id="KW-0808">Transferase</keyword>
<gene>
    <name evidence="4" type="ORF">PACLA_8A042559</name>
</gene>
<evidence type="ECO:0000259" key="3">
    <source>
        <dbReference type="Pfam" id="PF07959"/>
    </source>
</evidence>
<accession>A0A6S7JVI9</accession>
<dbReference type="GO" id="GO:0000166">
    <property type="term" value="F:nucleotide binding"/>
    <property type="evidence" value="ECO:0007669"/>
    <property type="project" value="UniProtKB-KW"/>
</dbReference>
<evidence type="ECO:0000256" key="2">
    <source>
        <dbReference type="ARBA" id="ARBA00022741"/>
    </source>
</evidence>
<feature type="domain" description="GDP-fucose pyrophosphorylase" evidence="3">
    <location>
        <begin position="109"/>
        <end position="143"/>
    </location>
</feature>
<dbReference type="GO" id="GO:0042350">
    <property type="term" value="P:GDP-L-fucose biosynthetic process"/>
    <property type="evidence" value="ECO:0007669"/>
    <property type="project" value="UniProtKB-ARBA"/>
</dbReference>
<dbReference type="EMBL" id="CACRXK020022485">
    <property type="protein sequence ID" value="CAB4036855.1"/>
    <property type="molecule type" value="Genomic_DNA"/>
</dbReference>